<dbReference type="HOGENOM" id="CLU_047547_1_2_9"/>
<dbReference type="InterPro" id="IPR004761">
    <property type="entry name" value="Spore_GerAB"/>
</dbReference>
<evidence type="ECO:0000256" key="8">
    <source>
        <dbReference type="SAM" id="Phobius"/>
    </source>
</evidence>
<dbReference type="GO" id="GO:0016020">
    <property type="term" value="C:membrane"/>
    <property type="evidence" value="ECO:0007669"/>
    <property type="project" value="UniProtKB-SubCell"/>
</dbReference>
<accession>F8FQ93</accession>
<dbReference type="EMBL" id="CP002869">
    <property type="protein sequence ID" value="AEI40313.1"/>
    <property type="molecule type" value="Genomic_DNA"/>
</dbReference>
<sequence length="358" mass="40317">MRITLKQATLWFILYEIGSAILVLPSTLATAARQDAWLSVLLAIGVHLLWIPLYVSIAGQMNQQTMGVHLRALFGTWAGKLLLLSFILCFPYLILVLTLRNLGDFLTTSITPRSPIEMVYAMMLVAVIYGGRLGARVIGRAAEILYPLFIFLCIIMMASLLPGVKMGHMLPILENGVKPAIRGSIPLLAFPYMETVLFLFLVPLLQGKEIWKKAVIKSSLISGFVYLATTWVVIMVLSPEVTENLLFPSYFAVRTISIWNFYERFEVLLAVLYFITIFFRINLLMYVSAHGLAEVFELKDASPLLLPLALASLFLANVVWPNISFLLDFLKIWPAYAMLFGYLFPLLLWLGAHVKKSF</sequence>
<organism evidence="9 10">
    <name type="scientific">Paenibacillus mucilaginosus (strain KNP414)</name>
    <dbReference type="NCBI Taxonomy" id="1036673"/>
    <lineage>
        <taxon>Bacteria</taxon>
        <taxon>Bacillati</taxon>
        <taxon>Bacillota</taxon>
        <taxon>Bacilli</taxon>
        <taxon>Bacillales</taxon>
        <taxon>Paenibacillaceae</taxon>
        <taxon>Paenibacillus</taxon>
    </lineage>
</organism>
<dbReference type="GO" id="GO:0009847">
    <property type="term" value="P:spore germination"/>
    <property type="evidence" value="ECO:0007669"/>
    <property type="project" value="InterPro"/>
</dbReference>
<feature type="transmembrane region" description="Helical" evidence="8">
    <location>
        <begin position="184"/>
        <end position="202"/>
    </location>
</feature>
<evidence type="ECO:0000256" key="6">
    <source>
        <dbReference type="ARBA" id="ARBA00022989"/>
    </source>
</evidence>
<evidence type="ECO:0000313" key="9">
    <source>
        <dbReference type="EMBL" id="AEI40313.1"/>
    </source>
</evidence>
<feature type="transmembrane region" description="Helical" evidence="8">
    <location>
        <begin position="214"/>
        <end position="237"/>
    </location>
</feature>
<keyword evidence="7 8" id="KW-0472">Membrane</keyword>
<feature type="transmembrane region" description="Helical" evidence="8">
    <location>
        <begin position="118"/>
        <end position="135"/>
    </location>
</feature>
<dbReference type="PANTHER" id="PTHR34975:SF2">
    <property type="entry name" value="SPORE GERMINATION PROTEIN A2"/>
    <property type="match status" value="1"/>
</dbReference>
<name>F8FQ93_PAEMK</name>
<keyword evidence="4" id="KW-0309">Germination</keyword>
<dbReference type="Proteomes" id="UP000006620">
    <property type="component" value="Chromosome"/>
</dbReference>
<evidence type="ECO:0000313" key="10">
    <source>
        <dbReference type="Proteomes" id="UP000006620"/>
    </source>
</evidence>
<gene>
    <name evidence="9" type="ordered locus">KNP414_01751</name>
</gene>
<feature type="transmembrane region" description="Helical" evidence="8">
    <location>
        <begin position="37"/>
        <end position="57"/>
    </location>
</feature>
<reference evidence="9 10" key="2">
    <citation type="journal article" date="2013" name="Genome Announc.">
        <title>Genome Sequence of Growth-Improving Paenibacillus mucilaginosus Strain KNP414.</title>
        <authorList>
            <person name="Lu J.J."/>
            <person name="Wang J.F."/>
            <person name="Hu X.F."/>
        </authorList>
    </citation>
    <scope>NUCLEOTIDE SEQUENCE [LARGE SCALE GENOMIC DNA]</scope>
    <source>
        <strain evidence="9 10">KNP414</strain>
    </source>
</reference>
<evidence type="ECO:0000256" key="3">
    <source>
        <dbReference type="ARBA" id="ARBA00022448"/>
    </source>
</evidence>
<evidence type="ECO:0000256" key="5">
    <source>
        <dbReference type="ARBA" id="ARBA00022692"/>
    </source>
</evidence>
<dbReference type="PANTHER" id="PTHR34975">
    <property type="entry name" value="SPORE GERMINATION PROTEIN A2"/>
    <property type="match status" value="1"/>
</dbReference>
<feature type="transmembrane region" description="Helical" evidence="8">
    <location>
        <begin position="77"/>
        <end position="98"/>
    </location>
</feature>
<dbReference type="Pfam" id="PF03845">
    <property type="entry name" value="Spore_permease"/>
    <property type="match status" value="1"/>
</dbReference>
<dbReference type="RefSeq" id="WP_013915475.1">
    <property type="nucleotide sequence ID" value="NC_015690.1"/>
</dbReference>
<keyword evidence="5 8" id="KW-0812">Transmembrane</keyword>
<dbReference type="PATRIC" id="fig|1036673.3.peg.1557"/>
<evidence type="ECO:0000256" key="2">
    <source>
        <dbReference type="ARBA" id="ARBA00007998"/>
    </source>
</evidence>
<comment type="similarity">
    <text evidence="2">Belongs to the amino acid-polyamine-organocation (APC) superfamily. Spore germination protein (SGP) (TC 2.A.3.9) family.</text>
</comment>
<reference evidence="10" key="1">
    <citation type="submission" date="2011-06" db="EMBL/GenBank/DDBJ databases">
        <title>Complete genome sequence of Paenibacillus mucilaginosus KNP414.</title>
        <authorList>
            <person name="Wang J."/>
            <person name="Hu S."/>
            <person name="Hu X."/>
            <person name="Zhang B."/>
            <person name="Dong D."/>
            <person name="Zhang S."/>
            <person name="Zhao K."/>
            <person name="Wu D."/>
        </authorList>
    </citation>
    <scope>NUCLEOTIDE SEQUENCE [LARGE SCALE GENOMIC DNA]</scope>
    <source>
        <strain evidence="10">KNP414</strain>
    </source>
</reference>
<keyword evidence="3" id="KW-0813">Transport</keyword>
<protein>
    <submittedName>
        <fullName evidence="9">Spore germination protein</fullName>
    </submittedName>
</protein>
<proteinExistence type="inferred from homology"/>
<evidence type="ECO:0000256" key="4">
    <source>
        <dbReference type="ARBA" id="ARBA00022544"/>
    </source>
</evidence>
<keyword evidence="6 8" id="KW-1133">Transmembrane helix</keyword>
<feature type="transmembrane region" description="Helical" evidence="8">
    <location>
        <begin position="144"/>
        <end position="164"/>
    </location>
</feature>
<dbReference type="KEGG" id="pms:KNP414_01751"/>
<comment type="subcellular location">
    <subcellularLocation>
        <location evidence="1">Membrane</location>
        <topology evidence="1">Multi-pass membrane protein</topology>
    </subcellularLocation>
</comment>
<dbReference type="NCBIfam" id="TIGR00912">
    <property type="entry name" value="2A0309"/>
    <property type="match status" value="1"/>
</dbReference>
<feature type="transmembrane region" description="Helical" evidence="8">
    <location>
        <begin position="12"/>
        <end position="31"/>
    </location>
</feature>
<evidence type="ECO:0000256" key="1">
    <source>
        <dbReference type="ARBA" id="ARBA00004141"/>
    </source>
</evidence>
<feature type="transmembrane region" description="Helical" evidence="8">
    <location>
        <begin position="332"/>
        <end position="352"/>
    </location>
</feature>
<feature type="transmembrane region" description="Helical" evidence="8">
    <location>
        <begin position="301"/>
        <end position="320"/>
    </location>
</feature>
<evidence type="ECO:0000256" key="7">
    <source>
        <dbReference type="ARBA" id="ARBA00023136"/>
    </source>
</evidence>
<feature type="transmembrane region" description="Helical" evidence="8">
    <location>
        <begin position="267"/>
        <end position="289"/>
    </location>
</feature>
<dbReference type="AlphaFoldDB" id="F8FQ93"/>